<proteinExistence type="predicted"/>
<feature type="region of interest" description="Disordered" evidence="1">
    <location>
        <begin position="1"/>
        <end position="29"/>
    </location>
</feature>
<feature type="non-terminal residue" evidence="2">
    <location>
        <position position="1"/>
    </location>
</feature>
<accession>X1VMT7</accession>
<evidence type="ECO:0000313" key="2">
    <source>
        <dbReference type="EMBL" id="GAJ17446.1"/>
    </source>
</evidence>
<protein>
    <submittedName>
        <fullName evidence="2">Uncharacterized protein</fullName>
    </submittedName>
</protein>
<comment type="caution">
    <text evidence="2">The sequence shown here is derived from an EMBL/GenBank/DDBJ whole genome shotgun (WGS) entry which is preliminary data.</text>
</comment>
<name>X1VMT7_9ZZZZ</name>
<sequence>SFKAKNQTNTGPKVMAGTETPSSAKNIQK</sequence>
<dbReference type="EMBL" id="BARW01043043">
    <property type="protein sequence ID" value="GAJ17446.1"/>
    <property type="molecule type" value="Genomic_DNA"/>
</dbReference>
<reference evidence="2" key="1">
    <citation type="journal article" date="2014" name="Front. Microbiol.">
        <title>High frequency of phylogenetically diverse reductive dehalogenase-homologous genes in deep subseafloor sedimentary metagenomes.</title>
        <authorList>
            <person name="Kawai M."/>
            <person name="Futagami T."/>
            <person name="Toyoda A."/>
            <person name="Takaki Y."/>
            <person name="Nishi S."/>
            <person name="Hori S."/>
            <person name="Arai W."/>
            <person name="Tsubouchi T."/>
            <person name="Morono Y."/>
            <person name="Uchiyama I."/>
            <person name="Ito T."/>
            <person name="Fujiyama A."/>
            <person name="Inagaki F."/>
            <person name="Takami H."/>
        </authorList>
    </citation>
    <scope>NUCLEOTIDE SEQUENCE</scope>
    <source>
        <strain evidence="2">Expedition CK06-06</strain>
    </source>
</reference>
<dbReference type="AlphaFoldDB" id="X1VMT7"/>
<organism evidence="2">
    <name type="scientific">marine sediment metagenome</name>
    <dbReference type="NCBI Taxonomy" id="412755"/>
    <lineage>
        <taxon>unclassified sequences</taxon>
        <taxon>metagenomes</taxon>
        <taxon>ecological metagenomes</taxon>
    </lineage>
</organism>
<gene>
    <name evidence="2" type="ORF">S12H4_63352</name>
</gene>
<evidence type="ECO:0000256" key="1">
    <source>
        <dbReference type="SAM" id="MobiDB-lite"/>
    </source>
</evidence>
<feature type="compositionally biased region" description="Polar residues" evidence="1">
    <location>
        <begin position="19"/>
        <end position="29"/>
    </location>
</feature>
<feature type="compositionally biased region" description="Polar residues" evidence="1">
    <location>
        <begin position="1"/>
        <end position="11"/>
    </location>
</feature>